<organism evidence="1 2">
    <name type="scientific">Tenuibacillus multivorans</name>
    <dbReference type="NCBI Taxonomy" id="237069"/>
    <lineage>
        <taxon>Bacteria</taxon>
        <taxon>Bacillati</taxon>
        <taxon>Bacillota</taxon>
        <taxon>Bacilli</taxon>
        <taxon>Bacillales</taxon>
        <taxon>Bacillaceae</taxon>
        <taxon>Tenuibacillus</taxon>
    </lineage>
</organism>
<dbReference type="EMBL" id="FNIG01000003">
    <property type="protein sequence ID" value="SDN21304.1"/>
    <property type="molecule type" value="Genomic_DNA"/>
</dbReference>
<dbReference type="Pfam" id="PF13797">
    <property type="entry name" value="Post_transc_reg"/>
    <property type="match status" value="1"/>
</dbReference>
<protein>
    <submittedName>
        <fullName evidence="1">Post-transcriptional regulator</fullName>
    </submittedName>
</protein>
<evidence type="ECO:0000313" key="2">
    <source>
        <dbReference type="Proteomes" id="UP000199334"/>
    </source>
</evidence>
<dbReference type="Proteomes" id="UP000199334">
    <property type="component" value="Unassembled WGS sequence"/>
</dbReference>
<accession>A0A1G9ZJ05</accession>
<dbReference type="InterPro" id="IPR025716">
    <property type="entry name" value="Post-transcriptional_regulator"/>
</dbReference>
<gene>
    <name evidence="1" type="ORF">SAMN05216498_1720</name>
</gene>
<dbReference type="AlphaFoldDB" id="A0A1G9ZJ05"/>
<sequence>MDPMVQHVDVWRPYIKDVLQSKVSELKLLGYDAANETEVWECLKKKVWKKEQEKPLFQVVQDILHLSGNIYMSYLTVQSQQHTDLMAQIEALTSSEKQ</sequence>
<proteinExistence type="predicted"/>
<reference evidence="1 2" key="1">
    <citation type="submission" date="2016-10" db="EMBL/GenBank/DDBJ databases">
        <authorList>
            <person name="de Groot N.N."/>
        </authorList>
    </citation>
    <scope>NUCLEOTIDE SEQUENCE [LARGE SCALE GENOMIC DNA]</scope>
    <source>
        <strain evidence="1 2">CGMCC 1.3442</strain>
    </source>
</reference>
<keyword evidence="2" id="KW-1185">Reference proteome</keyword>
<dbReference type="STRING" id="237069.SAMN05216498_1720"/>
<name>A0A1G9ZJ05_9BACI</name>
<evidence type="ECO:0000313" key="1">
    <source>
        <dbReference type="EMBL" id="SDN21304.1"/>
    </source>
</evidence>